<name>A0ACB8SLT6_9AGAM</name>
<organism evidence="1 2">
    <name type="scientific">Artomyces pyxidatus</name>
    <dbReference type="NCBI Taxonomy" id="48021"/>
    <lineage>
        <taxon>Eukaryota</taxon>
        <taxon>Fungi</taxon>
        <taxon>Dikarya</taxon>
        <taxon>Basidiomycota</taxon>
        <taxon>Agaricomycotina</taxon>
        <taxon>Agaricomycetes</taxon>
        <taxon>Russulales</taxon>
        <taxon>Auriscalpiaceae</taxon>
        <taxon>Artomyces</taxon>
    </lineage>
</organism>
<reference evidence="1" key="2">
    <citation type="journal article" date="2022" name="New Phytol.">
        <title>Evolutionary transition to the ectomycorrhizal habit in the genomes of a hyperdiverse lineage of mushroom-forming fungi.</title>
        <authorList>
            <person name="Looney B."/>
            <person name="Miyauchi S."/>
            <person name="Morin E."/>
            <person name="Drula E."/>
            <person name="Courty P.E."/>
            <person name="Kohler A."/>
            <person name="Kuo A."/>
            <person name="LaButti K."/>
            <person name="Pangilinan J."/>
            <person name="Lipzen A."/>
            <person name="Riley R."/>
            <person name="Andreopoulos W."/>
            <person name="He G."/>
            <person name="Johnson J."/>
            <person name="Nolan M."/>
            <person name="Tritt A."/>
            <person name="Barry K.W."/>
            <person name="Grigoriev I.V."/>
            <person name="Nagy L.G."/>
            <person name="Hibbett D."/>
            <person name="Henrissat B."/>
            <person name="Matheny P.B."/>
            <person name="Labbe J."/>
            <person name="Martin F.M."/>
        </authorList>
    </citation>
    <scope>NUCLEOTIDE SEQUENCE</scope>
    <source>
        <strain evidence="1">HHB10654</strain>
    </source>
</reference>
<dbReference type="EMBL" id="MU277257">
    <property type="protein sequence ID" value="KAI0056846.1"/>
    <property type="molecule type" value="Genomic_DNA"/>
</dbReference>
<dbReference type="Proteomes" id="UP000814140">
    <property type="component" value="Unassembled WGS sequence"/>
</dbReference>
<keyword evidence="1" id="KW-0489">Methyltransferase</keyword>
<evidence type="ECO:0000313" key="1">
    <source>
        <dbReference type="EMBL" id="KAI0056846.1"/>
    </source>
</evidence>
<proteinExistence type="predicted"/>
<comment type="caution">
    <text evidence="1">The sequence shown here is derived from an EMBL/GenBank/DDBJ whole genome shotgun (WGS) entry which is preliminary data.</text>
</comment>
<keyword evidence="1" id="KW-0808">Transferase</keyword>
<sequence length="216" mass="24421">MDDNASDSSSNLTEVRSCEFPAYFKEHAGRLFHFHGISPYPLPVDGYEWKRLDAIHIVLRQILGRNYDGPVAEVLAPDGLERPKMVVDLCNGTGLWVMDMAREFSHVQFRGLDLVPIATQYPLDNVRFELADVTQRLRFANNSVDFVHARMTSLGVHDYPKLLREVARVLRPGGLFLSCEFGAYAALHPDHPSHANPAEYIPHTARFYRAVTDGIE</sequence>
<evidence type="ECO:0000313" key="2">
    <source>
        <dbReference type="Proteomes" id="UP000814140"/>
    </source>
</evidence>
<reference evidence="1" key="1">
    <citation type="submission" date="2021-03" db="EMBL/GenBank/DDBJ databases">
        <authorList>
            <consortium name="DOE Joint Genome Institute"/>
            <person name="Ahrendt S."/>
            <person name="Looney B.P."/>
            <person name="Miyauchi S."/>
            <person name="Morin E."/>
            <person name="Drula E."/>
            <person name="Courty P.E."/>
            <person name="Chicoki N."/>
            <person name="Fauchery L."/>
            <person name="Kohler A."/>
            <person name="Kuo A."/>
            <person name="Labutti K."/>
            <person name="Pangilinan J."/>
            <person name="Lipzen A."/>
            <person name="Riley R."/>
            <person name="Andreopoulos W."/>
            <person name="He G."/>
            <person name="Johnson J."/>
            <person name="Barry K.W."/>
            <person name="Grigoriev I.V."/>
            <person name="Nagy L."/>
            <person name="Hibbett D."/>
            <person name="Henrissat B."/>
            <person name="Matheny P.B."/>
            <person name="Labbe J."/>
            <person name="Martin F."/>
        </authorList>
    </citation>
    <scope>NUCLEOTIDE SEQUENCE</scope>
    <source>
        <strain evidence="1">HHB10654</strain>
    </source>
</reference>
<keyword evidence="2" id="KW-1185">Reference proteome</keyword>
<protein>
    <submittedName>
        <fullName evidence="1">S-adenosyl-L-methionine-dependent methyltransferase</fullName>
    </submittedName>
</protein>
<accession>A0ACB8SLT6</accession>
<gene>
    <name evidence="1" type="ORF">BV25DRAFT_1813385</name>
</gene>